<dbReference type="InterPro" id="IPR013785">
    <property type="entry name" value="Aldolase_TIM"/>
</dbReference>
<evidence type="ECO:0000313" key="2">
    <source>
        <dbReference type="Proteomes" id="UP000605144"/>
    </source>
</evidence>
<dbReference type="GO" id="GO:0019854">
    <property type="term" value="P:L-ascorbic acid catabolic process"/>
    <property type="evidence" value="ECO:0007669"/>
    <property type="project" value="TreeGrafter"/>
</dbReference>
<dbReference type="EMBL" id="DQSV01000063">
    <property type="protein sequence ID" value="HIP17319.1"/>
    <property type="molecule type" value="Genomic_DNA"/>
</dbReference>
<gene>
    <name evidence="1" type="ORF">EYG76_03325</name>
</gene>
<dbReference type="SUPFAM" id="SSF51366">
    <property type="entry name" value="Ribulose-phoshate binding barrel"/>
    <property type="match status" value="1"/>
</dbReference>
<sequence>IGEERPLLGIAGGVSIDNVEELKDKYDILVVGRGITKSRDPGRIARAIVNKLGEDIDQYRLYLDEDEDIS</sequence>
<evidence type="ECO:0000313" key="1">
    <source>
        <dbReference type="EMBL" id="HIP17319.1"/>
    </source>
</evidence>
<dbReference type="InterPro" id="IPR011060">
    <property type="entry name" value="RibuloseP-bd_barrel"/>
</dbReference>
<dbReference type="AlphaFoldDB" id="A0A833DQE2"/>
<name>A0A833DQE2_9EURY</name>
<protein>
    <submittedName>
        <fullName evidence="1">3-hexulose-6-phosphate synthase</fullName>
    </submittedName>
</protein>
<accession>A0A833DQE2</accession>
<organism evidence="1 2">
    <name type="scientific">Methanothermococcus okinawensis</name>
    <dbReference type="NCBI Taxonomy" id="155863"/>
    <lineage>
        <taxon>Archaea</taxon>
        <taxon>Methanobacteriati</taxon>
        <taxon>Methanobacteriota</taxon>
        <taxon>Methanomada group</taxon>
        <taxon>Methanococci</taxon>
        <taxon>Methanococcales</taxon>
        <taxon>Methanococcaceae</taxon>
        <taxon>Methanothermococcus</taxon>
    </lineage>
</organism>
<proteinExistence type="predicted"/>
<reference evidence="1" key="1">
    <citation type="journal article" date="2020" name="ISME J.">
        <title>Gammaproteobacteria mediating utilization of methyl-, sulfur- and petroleum organic compounds in deep ocean hydrothermal plumes.</title>
        <authorList>
            <person name="Zhou Z."/>
            <person name="Liu Y."/>
            <person name="Pan J."/>
            <person name="Cron B.R."/>
            <person name="Toner B.M."/>
            <person name="Anantharaman K."/>
            <person name="Breier J.A."/>
            <person name="Dick G.J."/>
            <person name="Li M."/>
        </authorList>
    </citation>
    <scope>NUCLEOTIDE SEQUENCE</scope>
    <source>
        <strain evidence="1">SZUA-1385</strain>
    </source>
</reference>
<dbReference type="Proteomes" id="UP000605144">
    <property type="component" value="Unassembled WGS sequence"/>
</dbReference>
<comment type="caution">
    <text evidence="1">The sequence shown here is derived from an EMBL/GenBank/DDBJ whole genome shotgun (WGS) entry which is preliminary data.</text>
</comment>
<dbReference type="Gene3D" id="3.20.20.70">
    <property type="entry name" value="Aldolase class I"/>
    <property type="match status" value="1"/>
</dbReference>
<dbReference type="PANTHER" id="PTHR35039:SF3">
    <property type="entry name" value="3-KETO-L-GULONATE-6-PHOSPHATE DECARBOXYLASE SGBH-RELATED"/>
    <property type="match status" value="1"/>
</dbReference>
<dbReference type="GO" id="GO:0033982">
    <property type="term" value="F:3-dehydro-L-gulonate-6-phosphate decarboxylase activity"/>
    <property type="evidence" value="ECO:0007669"/>
    <property type="project" value="TreeGrafter"/>
</dbReference>
<feature type="non-terminal residue" evidence="1">
    <location>
        <position position="1"/>
    </location>
</feature>
<dbReference type="PANTHER" id="PTHR35039">
    <property type="entry name" value="3-KETO-L-GULONATE-6-PHOSPHATE DECARBOXYLASE SGBH-RELATED"/>
    <property type="match status" value="1"/>
</dbReference>